<dbReference type="InterPro" id="IPR018247">
    <property type="entry name" value="EF_Hand_1_Ca_BS"/>
</dbReference>
<protein>
    <submittedName>
        <fullName evidence="1">Uncharacterized protein</fullName>
    </submittedName>
</protein>
<dbReference type="PROSITE" id="PS00018">
    <property type="entry name" value="EF_HAND_1"/>
    <property type="match status" value="1"/>
</dbReference>
<proteinExistence type="predicted"/>
<dbReference type="Proteomes" id="UP000234323">
    <property type="component" value="Unassembled WGS sequence"/>
</dbReference>
<dbReference type="AlphaFoldDB" id="A0A2I1FW62"/>
<reference evidence="1 2" key="1">
    <citation type="submission" date="2015-10" db="EMBL/GenBank/DDBJ databases">
        <title>Genome analyses suggest a sexual origin of heterokaryosis in a supposedly ancient asexual fungus.</title>
        <authorList>
            <person name="Ropars J."/>
            <person name="Sedzielewska K."/>
            <person name="Noel J."/>
            <person name="Charron P."/>
            <person name="Farinelli L."/>
            <person name="Marton T."/>
            <person name="Kruger M."/>
            <person name="Pelin A."/>
            <person name="Brachmann A."/>
            <person name="Corradi N."/>
        </authorList>
    </citation>
    <scope>NUCLEOTIDE SEQUENCE [LARGE SCALE GENOMIC DNA]</scope>
    <source>
        <strain evidence="1 2">A4</strain>
    </source>
</reference>
<accession>A0A2I1FW62</accession>
<feature type="non-terminal residue" evidence="1">
    <location>
        <position position="90"/>
    </location>
</feature>
<dbReference type="EMBL" id="LLXI01000033">
    <property type="protein sequence ID" value="PKY38619.1"/>
    <property type="molecule type" value="Genomic_DNA"/>
</dbReference>
<keyword evidence="2" id="KW-1185">Reference proteome</keyword>
<organism evidence="1 2">
    <name type="scientific">Rhizophagus irregularis</name>
    <dbReference type="NCBI Taxonomy" id="588596"/>
    <lineage>
        <taxon>Eukaryota</taxon>
        <taxon>Fungi</taxon>
        <taxon>Fungi incertae sedis</taxon>
        <taxon>Mucoromycota</taxon>
        <taxon>Glomeromycotina</taxon>
        <taxon>Glomeromycetes</taxon>
        <taxon>Glomerales</taxon>
        <taxon>Glomeraceae</taxon>
        <taxon>Rhizophagus</taxon>
    </lineage>
</organism>
<evidence type="ECO:0000313" key="2">
    <source>
        <dbReference type="Proteomes" id="UP000234323"/>
    </source>
</evidence>
<evidence type="ECO:0000313" key="1">
    <source>
        <dbReference type="EMBL" id="PKY38619.1"/>
    </source>
</evidence>
<sequence>MALKIIEDNNYSFHSKLYYKFQNAINDRYGIFHKNPSGTEREKIINEISKYGNEVIQDENDDDQISESELNPIIIESVPKKRTLENPISL</sequence>
<comment type="caution">
    <text evidence="1">The sequence shown here is derived from an EMBL/GenBank/DDBJ whole genome shotgun (WGS) entry which is preliminary data.</text>
</comment>
<name>A0A2I1FW62_9GLOM</name>
<gene>
    <name evidence="1" type="ORF">RhiirA4_392303</name>
</gene>